<keyword evidence="8" id="KW-1185">Reference proteome</keyword>
<dbReference type="OrthoDB" id="9795011at2"/>
<name>I3ZL21_TERRK</name>
<evidence type="ECO:0000256" key="4">
    <source>
        <dbReference type="PROSITE-ProRule" id="PRU00335"/>
    </source>
</evidence>
<dbReference type="KEGG" id="trs:Terro_3728"/>
<dbReference type="GO" id="GO:0003700">
    <property type="term" value="F:DNA-binding transcription factor activity"/>
    <property type="evidence" value="ECO:0007669"/>
    <property type="project" value="TreeGrafter"/>
</dbReference>
<proteinExistence type="predicted"/>
<keyword evidence="2 4" id="KW-0238">DNA-binding</keyword>
<evidence type="ECO:0000313" key="8">
    <source>
        <dbReference type="Proteomes" id="UP000006056"/>
    </source>
</evidence>
<dbReference type="PROSITE" id="PS50977">
    <property type="entry name" value="HTH_TETR_2"/>
    <property type="match status" value="1"/>
</dbReference>
<accession>I3ZL21</accession>
<keyword evidence="3" id="KW-0804">Transcription</keyword>
<sequence length="214" mass="23317">MSATSSPQDSLRQRHKDSTREEIITTAMVLLSDTGELSHEAIAASSGISARTVYRHFPSKDALIAATWERLKEETDTRFPETEADILSLAPQLYQNFDQNGALVRAFLSSGVGMAVRDQGAIEGRPAFQSALKAATLHLSSKKRQQVVAVFLALYSAPAWQLMRDRGALSSDDAAQAVRWAVSALLTSLHHEKDQSNKGDSHARSNLRSGRKAG</sequence>
<dbReference type="HOGENOM" id="CLU_110158_0_0_0"/>
<dbReference type="PANTHER" id="PTHR30055">
    <property type="entry name" value="HTH-TYPE TRANSCRIPTIONAL REGULATOR RUTR"/>
    <property type="match status" value="1"/>
</dbReference>
<dbReference type="STRING" id="926566.Terro_3728"/>
<dbReference type="Pfam" id="PF00440">
    <property type="entry name" value="TetR_N"/>
    <property type="match status" value="1"/>
</dbReference>
<dbReference type="PATRIC" id="fig|926566.3.peg.3674"/>
<evidence type="ECO:0000313" key="7">
    <source>
        <dbReference type="EMBL" id="AFL89939.1"/>
    </source>
</evidence>
<dbReference type="Proteomes" id="UP000006056">
    <property type="component" value="Chromosome"/>
</dbReference>
<dbReference type="InterPro" id="IPR009057">
    <property type="entry name" value="Homeodomain-like_sf"/>
</dbReference>
<feature type="DNA-binding region" description="H-T-H motif" evidence="4">
    <location>
        <begin position="38"/>
        <end position="57"/>
    </location>
</feature>
<dbReference type="InterPro" id="IPR001647">
    <property type="entry name" value="HTH_TetR"/>
</dbReference>
<keyword evidence="1" id="KW-0805">Transcription regulation</keyword>
<dbReference type="GO" id="GO:0000976">
    <property type="term" value="F:transcription cis-regulatory region binding"/>
    <property type="evidence" value="ECO:0007669"/>
    <property type="project" value="TreeGrafter"/>
</dbReference>
<organism evidence="7 8">
    <name type="scientific">Terriglobus roseus (strain DSM 18391 / NRRL B-41598 / KBS 63)</name>
    <dbReference type="NCBI Taxonomy" id="926566"/>
    <lineage>
        <taxon>Bacteria</taxon>
        <taxon>Pseudomonadati</taxon>
        <taxon>Acidobacteriota</taxon>
        <taxon>Terriglobia</taxon>
        <taxon>Terriglobales</taxon>
        <taxon>Acidobacteriaceae</taxon>
        <taxon>Terriglobus</taxon>
    </lineage>
</organism>
<dbReference type="Gene3D" id="1.10.357.10">
    <property type="entry name" value="Tetracycline Repressor, domain 2"/>
    <property type="match status" value="1"/>
</dbReference>
<evidence type="ECO:0000256" key="3">
    <source>
        <dbReference type="ARBA" id="ARBA00023163"/>
    </source>
</evidence>
<dbReference type="EMBL" id="CP003379">
    <property type="protein sequence ID" value="AFL89939.1"/>
    <property type="molecule type" value="Genomic_DNA"/>
</dbReference>
<dbReference type="AlphaFoldDB" id="I3ZL21"/>
<evidence type="ECO:0000256" key="1">
    <source>
        <dbReference type="ARBA" id="ARBA00023015"/>
    </source>
</evidence>
<feature type="domain" description="HTH tetR-type" evidence="6">
    <location>
        <begin position="17"/>
        <end position="75"/>
    </location>
</feature>
<protein>
    <submittedName>
        <fullName evidence="7">Transcriptional regulator</fullName>
    </submittedName>
</protein>
<dbReference type="SUPFAM" id="SSF46689">
    <property type="entry name" value="Homeodomain-like"/>
    <property type="match status" value="1"/>
</dbReference>
<dbReference type="InterPro" id="IPR050109">
    <property type="entry name" value="HTH-type_TetR-like_transc_reg"/>
</dbReference>
<evidence type="ECO:0000259" key="6">
    <source>
        <dbReference type="PROSITE" id="PS50977"/>
    </source>
</evidence>
<evidence type="ECO:0000256" key="5">
    <source>
        <dbReference type="SAM" id="MobiDB-lite"/>
    </source>
</evidence>
<feature type="compositionally biased region" description="Basic and acidic residues" evidence="5">
    <location>
        <begin position="191"/>
        <end position="203"/>
    </location>
</feature>
<dbReference type="PANTHER" id="PTHR30055:SF234">
    <property type="entry name" value="HTH-TYPE TRANSCRIPTIONAL REGULATOR BETI"/>
    <property type="match status" value="1"/>
</dbReference>
<evidence type="ECO:0000256" key="2">
    <source>
        <dbReference type="ARBA" id="ARBA00023125"/>
    </source>
</evidence>
<dbReference type="RefSeq" id="WP_014787200.1">
    <property type="nucleotide sequence ID" value="NC_018014.1"/>
</dbReference>
<reference evidence="7 8" key="1">
    <citation type="submission" date="2012-06" db="EMBL/GenBank/DDBJ databases">
        <title>Complete genome of Terriglobus roseus DSM 18391.</title>
        <authorList>
            <consortium name="US DOE Joint Genome Institute (JGI-PGF)"/>
            <person name="Lucas S."/>
            <person name="Copeland A."/>
            <person name="Lapidus A."/>
            <person name="Glavina del Rio T."/>
            <person name="Dalin E."/>
            <person name="Tice H."/>
            <person name="Bruce D."/>
            <person name="Goodwin L."/>
            <person name="Pitluck S."/>
            <person name="Peters L."/>
            <person name="Mikhailova N."/>
            <person name="Munk A.C.C."/>
            <person name="Kyrpides N."/>
            <person name="Mavromatis K."/>
            <person name="Ivanova N."/>
            <person name="Brettin T."/>
            <person name="Detter J.C."/>
            <person name="Han C."/>
            <person name="Larimer F."/>
            <person name="Land M."/>
            <person name="Hauser L."/>
            <person name="Markowitz V."/>
            <person name="Cheng J.-F."/>
            <person name="Hugenholtz P."/>
            <person name="Woyke T."/>
            <person name="Wu D."/>
            <person name="Brambilla E."/>
            <person name="Klenk H.-P."/>
            <person name="Eisen J.A."/>
        </authorList>
    </citation>
    <scope>NUCLEOTIDE SEQUENCE [LARGE SCALE GENOMIC DNA]</scope>
    <source>
        <strain evidence="8">DSM 18391 / NRRL B-41598 / KBS 63</strain>
    </source>
</reference>
<gene>
    <name evidence="7" type="ordered locus">Terro_3728</name>
</gene>
<dbReference type="eggNOG" id="COG1309">
    <property type="taxonomic scope" value="Bacteria"/>
</dbReference>
<feature type="region of interest" description="Disordered" evidence="5">
    <location>
        <begin position="191"/>
        <end position="214"/>
    </location>
</feature>